<evidence type="ECO:0000313" key="2">
    <source>
        <dbReference type="Proteomes" id="UP000469952"/>
    </source>
</evidence>
<sequence length="69" mass="7941">MIYSITAKEADYEQIKQVVVSAISEKQALRIAKREFELAKNWVFPWEEQELVVEPVDTDKGDIIATVMV</sequence>
<dbReference type="EMBL" id="WIPA01000014">
    <property type="protein sequence ID" value="MQR27313.1"/>
    <property type="molecule type" value="Genomic_DNA"/>
</dbReference>
<proteinExistence type="predicted"/>
<protein>
    <submittedName>
        <fullName evidence="1">Uncharacterized protein</fullName>
    </submittedName>
</protein>
<comment type="caution">
    <text evidence="1">The sequence shown here is derived from an EMBL/GenBank/DDBJ whole genome shotgun (WGS) entry which is preliminary data.</text>
</comment>
<dbReference type="AlphaFoldDB" id="A0A843Z4N6"/>
<reference evidence="1 2" key="1">
    <citation type="submission" date="2019-10" db="EMBL/GenBank/DDBJ databases">
        <title>WGS of Leuconostoc mesenteroides.</title>
        <authorList>
            <person name="Melo Bolivar J."/>
            <person name="Marino-Ramirez L."/>
            <person name="Villamil Diaz L.M."/>
        </authorList>
    </citation>
    <scope>NUCLEOTIDE SEQUENCE [LARGE SCALE GENOMIC DNA]</scope>
    <source>
        <strain evidence="1 2">M11</strain>
    </source>
</reference>
<name>A0A843Z4N6_LEUME</name>
<dbReference type="RefSeq" id="WP_059442590.1">
    <property type="nucleotide sequence ID" value="NZ_BCMP01000041.1"/>
</dbReference>
<gene>
    <name evidence="1" type="ORF">GFV13_08575</name>
</gene>
<accession>A0A843Z4N6</accession>
<dbReference type="Proteomes" id="UP000469952">
    <property type="component" value="Unassembled WGS sequence"/>
</dbReference>
<organism evidence="1 2">
    <name type="scientific">Leuconostoc mesenteroides</name>
    <dbReference type="NCBI Taxonomy" id="1245"/>
    <lineage>
        <taxon>Bacteria</taxon>
        <taxon>Bacillati</taxon>
        <taxon>Bacillota</taxon>
        <taxon>Bacilli</taxon>
        <taxon>Lactobacillales</taxon>
        <taxon>Lactobacillaceae</taxon>
        <taxon>Leuconostoc</taxon>
    </lineage>
</organism>
<evidence type="ECO:0000313" key="1">
    <source>
        <dbReference type="EMBL" id="MQR27313.1"/>
    </source>
</evidence>